<evidence type="ECO:0000313" key="6">
    <source>
        <dbReference type="EMBL" id="GDY29788.1"/>
    </source>
</evidence>
<dbReference type="GO" id="GO:0008202">
    <property type="term" value="P:steroid metabolic process"/>
    <property type="evidence" value="ECO:0007669"/>
    <property type="project" value="UniProtKB-ARBA"/>
</dbReference>
<dbReference type="EMBL" id="BJFL01000004">
    <property type="protein sequence ID" value="GDY29788.1"/>
    <property type="molecule type" value="Genomic_DNA"/>
</dbReference>
<accession>A0A4D4J4X6</accession>
<dbReference type="InterPro" id="IPR050315">
    <property type="entry name" value="FAD-oxidoreductase_2"/>
</dbReference>
<dbReference type="AlphaFoldDB" id="A0A4D4J4X6"/>
<dbReference type="SUPFAM" id="SSF51905">
    <property type="entry name" value="FAD/NAD(P)-binding domain"/>
    <property type="match status" value="1"/>
</dbReference>
<organism evidence="6 7">
    <name type="scientific">Gandjariella thermophila</name>
    <dbReference type="NCBI Taxonomy" id="1931992"/>
    <lineage>
        <taxon>Bacteria</taxon>
        <taxon>Bacillati</taxon>
        <taxon>Actinomycetota</taxon>
        <taxon>Actinomycetes</taxon>
        <taxon>Pseudonocardiales</taxon>
        <taxon>Pseudonocardiaceae</taxon>
        <taxon>Gandjariella</taxon>
    </lineage>
</organism>
<dbReference type="InterPro" id="IPR036188">
    <property type="entry name" value="FAD/NAD-bd_sf"/>
</dbReference>
<dbReference type="GO" id="GO:0032259">
    <property type="term" value="P:methylation"/>
    <property type="evidence" value="ECO:0007669"/>
    <property type="project" value="UniProtKB-KW"/>
</dbReference>
<dbReference type="Pfam" id="PF00890">
    <property type="entry name" value="FAD_binding_2"/>
    <property type="match status" value="1"/>
</dbReference>
<keyword evidence="3" id="KW-0274">FAD</keyword>
<keyword evidence="4" id="KW-0560">Oxidoreductase</keyword>
<evidence type="ECO:0000256" key="1">
    <source>
        <dbReference type="ARBA" id="ARBA00001974"/>
    </source>
</evidence>
<evidence type="ECO:0000256" key="4">
    <source>
        <dbReference type="ARBA" id="ARBA00023002"/>
    </source>
</evidence>
<reference evidence="7" key="1">
    <citation type="submission" date="2019-04" db="EMBL/GenBank/DDBJ databases">
        <title>Draft genome sequence of Pseudonocardiaceae bacterium SL3-2-4.</title>
        <authorList>
            <person name="Ningsih F."/>
            <person name="Yokota A."/>
            <person name="Sakai Y."/>
            <person name="Nanatani K."/>
            <person name="Yabe S."/>
            <person name="Oetari A."/>
            <person name="Sjamsuridzal W."/>
        </authorList>
    </citation>
    <scope>NUCLEOTIDE SEQUENCE [LARGE SCALE GENOMIC DNA]</scope>
    <source>
        <strain evidence="7">SL3-2-4</strain>
    </source>
</reference>
<dbReference type="Proteomes" id="UP000298860">
    <property type="component" value="Unassembled WGS sequence"/>
</dbReference>
<dbReference type="InterPro" id="IPR027477">
    <property type="entry name" value="Succ_DH/fumarate_Rdtase_cat_sf"/>
</dbReference>
<evidence type="ECO:0000256" key="3">
    <source>
        <dbReference type="ARBA" id="ARBA00022827"/>
    </source>
</evidence>
<keyword evidence="6" id="KW-0489">Methyltransferase</keyword>
<dbReference type="GO" id="GO:0008168">
    <property type="term" value="F:methyltransferase activity"/>
    <property type="evidence" value="ECO:0007669"/>
    <property type="project" value="UniProtKB-KW"/>
</dbReference>
<dbReference type="NCBIfam" id="NF005511">
    <property type="entry name" value="PRK07121.1-4"/>
    <property type="match status" value="1"/>
</dbReference>
<dbReference type="PANTHER" id="PTHR43400:SF10">
    <property type="entry name" value="3-OXOSTEROID 1-DEHYDROGENASE"/>
    <property type="match status" value="1"/>
</dbReference>
<keyword evidence="7" id="KW-1185">Reference proteome</keyword>
<dbReference type="Gene3D" id="3.50.50.60">
    <property type="entry name" value="FAD/NAD(P)-binding domain"/>
    <property type="match status" value="3"/>
</dbReference>
<dbReference type="PANTHER" id="PTHR43400">
    <property type="entry name" value="FUMARATE REDUCTASE"/>
    <property type="match status" value="1"/>
</dbReference>
<proteinExistence type="predicted"/>
<evidence type="ECO:0000313" key="7">
    <source>
        <dbReference type="Proteomes" id="UP000298860"/>
    </source>
</evidence>
<comment type="cofactor">
    <cofactor evidence="1">
        <name>FAD</name>
        <dbReference type="ChEBI" id="CHEBI:57692"/>
    </cofactor>
</comment>
<evidence type="ECO:0000256" key="2">
    <source>
        <dbReference type="ARBA" id="ARBA00022630"/>
    </source>
</evidence>
<dbReference type="InterPro" id="IPR003953">
    <property type="entry name" value="FAD-dep_OxRdtase_2_FAD-bd"/>
</dbReference>
<comment type="caution">
    <text evidence="6">The sequence shown here is derived from an EMBL/GenBank/DDBJ whole genome shotgun (WGS) entry which is preliminary data.</text>
</comment>
<keyword evidence="2" id="KW-0285">Flavoprotein</keyword>
<feature type="domain" description="FAD-dependent oxidoreductase 2 FAD-binding" evidence="5">
    <location>
        <begin position="10"/>
        <end position="499"/>
    </location>
</feature>
<gene>
    <name evidence="6" type="ORF">GTS_14210</name>
</gene>
<dbReference type="SUPFAM" id="SSF56425">
    <property type="entry name" value="Succinate dehydrogenase/fumarate reductase flavoprotein, catalytic domain"/>
    <property type="match status" value="1"/>
</dbReference>
<protein>
    <submittedName>
        <fullName evidence="6">23S rRNA methyltransferase</fullName>
    </submittedName>
</protein>
<evidence type="ECO:0000259" key="5">
    <source>
        <dbReference type="Pfam" id="PF00890"/>
    </source>
</evidence>
<dbReference type="RefSeq" id="WP_137812940.1">
    <property type="nucleotide sequence ID" value="NZ_BJFL01000004.1"/>
</dbReference>
<name>A0A4D4J4X6_9PSEU</name>
<sequence length="534" mass="57207">MEQQWDDAADVVVIGFGGAGACAAIEAAEHGANVLAIDRYGGGGATAISGGIVYAGGGTPYQEQAGFDDTVDAMLDYLRLETGDVVSEATLRRFCADSVANLAWLESHGVPFEASLCPYKTSYPTNRHYLYYSGNELAPPYADKAAPAPRGHRVRGRGTSGKVLAARLLAAARRRGVRVSTQTAATDLVTDETGRVVGVACRRVPPGAARAMHRLLSRANRKLNIYFRPAGKLLDRPLRRIEDRYAVPYRVRARRGVVLAAGGFVFNRRMLAAHAPAYRAGSALGTIGDDGTGIRLGQRAGGGTGQMHRVSAWRFYNPPLALVEGVLVDRDGRRVCNEMLYGATVGDRIVNHHGGHAYLVVDQRILREARRQLPEQTLWFQRLQATYLFTVGHVKADSLEELARRAGIDAGGLRATLDAYNAAARAGERDAMGKDPDHVHPLARPPFYAFDCSLRTRRGYPCPMITLGGLTVDEESGAVTREDGTVVPGLYAAGRNAVGVCSESYVSGLSIADCVFSGRRAGRAVATAAGRPSA</sequence>
<dbReference type="Gene3D" id="3.90.700.10">
    <property type="entry name" value="Succinate dehydrogenase/fumarate reductase flavoprotein, catalytic domain"/>
    <property type="match status" value="1"/>
</dbReference>
<dbReference type="OrthoDB" id="9813348at2"/>
<dbReference type="GO" id="GO:0033765">
    <property type="term" value="F:steroid dehydrogenase activity, acting on the CH-CH group of donors"/>
    <property type="evidence" value="ECO:0007669"/>
    <property type="project" value="UniProtKB-ARBA"/>
</dbReference>
<keyword evidence="6" id="KW-0808">Transferase</keyword>